<dbReference type="InterPro" id="IPR051275">
    <property type="entry name" value="Cell_adhesion_signaling"/>
</dbReference>
<evidence type="ECO:0000313" key="12">
    <source>
        <dbReference type="EMBL" id="MBO3083044.1"/>
    </source>
</evidence>
<evidence type="ECO:0000256" key="6">
    <source>
        <dbReference type="ARBA" id="ARBA00023180"/>
    </source>
</evidence>
<evidence type="ECO:0008006" key="14">
    <source>
        <dbReference type="Google" id="ProtNLM"/>
    </source>
</evidence>
<dbReference type="PROSITE" id="PS50835">
    <property type="entry name" value="IG_LIKE"/>
    <property type="match status" value="3"/>
</dbReference>
<sequence>MLPFTRARTRLGTPTSPRLRAIAALLATGLAAGLVTLAATPAAAAVSTYTGPGFTVPDSGAANPSPVTVQVPAGLGVLRSLTLTLTSPAHRHPQDMDFHLRSPSGVQVQIECGQSRTTFHDGSTCNPLDPFYGTDPAGRWELYPIDTYGVADDPDTTYGGFTLTLVTAYLPMVTAGPADVTVEEGEPASFTATATAEPAVRIQWQVSTDGGSTFSDITGANQSTYTVAATSRTQHLNEYRAVFTDSVGTATSSAAVLRVQLAPEVTQEPADVVIGSGGNATFTAGAEGRPSPTVQWQVSHDDTATFADIAGATSPTLALDGRAFADSGARYRAVFTNDVASTPTRAALLTVQPTLPVVTTDISDQEVLAGTEVTFTAAATGDPAPTVQWWVSTDDGETFTEIDGATADSYTVTATAADDGNQYRAAYVNVGGTVSTSVATLTVNVAPVITVAPTDQSAVVGSHATFTSHATGQPAPSVQWQVSTDGGLTFSDIAGATTSTLSVLAHDDANGDRFRAVHTNAGGQAITGTGTLTVLPVPVAPVAAAPTATEAAIAATGANSGVLALAALLTIVAGVAAAALGRRRTTA</sequence>
<dbReference type="PANTHER" id="PTHR11640:SF31">
    <property type="entry name" value="IRREGULAR CHIASM C-ROUGHEST PROTEIN-RELATED"/>
    <property type="match status" value="1"/>
</dbReference>
<comment type="subcellular location">
    <subcellularLocation>
        <location evidence="1">Membrane</location>
        <topology evidence="1">Single-pass type I membrane protein</topology>
    </subcellularLocation>
</comment>
<dbReference type="PANTHER" id="PTHR11640">
    <property type="entry name" value="NEPHRIN"/>
    <property type="match status" value="1"/>
</dbReference>
<feature type="chain" id="PRO_5047369333" description="Ig-like domain-containing protein" evidence="9">
    <location>
        <begin position="45"/>
        <end position="587"/>
    </location>
</feature>
<evidence type="ECO:0000256" key="9">
    <source>
        <dbReference type="SAM" id="SignalP"/>
    </source>
</evidence>
<dbReference type="PROSITE" id="PS51829">
    <property type="entry name" value="P_HOMO_B"/>
    <property type="match status" value="1"/>
</dbReference>
<keyword evidence="7" id="KW-0393">Immunoglobulin domain</keyword>
<reference evidence="12 13" key="1">
    <citation type="submission" date="2021-03" db="EMBL/GenBank/DDBJ databases">
        <title>novel species in genus Cellulomonas.</title>
        <authorList>
            <person name="Zhang G."/>
        </authorList>
    </citation>
    <scope>NUCLEOTIDE SEQUENCE [LARGE SCALE GENOMIC DNA]</scope>
    <source>
        <strain evidence="13">zg-ZUI188</strain>
    </source>
</reference>
<organism evidence="12 13">
    <name type="scientific">Cellulomonas fengjieae</name>
    <dbReference type="NCBI Taxonomy" id="2819978"/>
    <lineage>
        <taxon>Bacteria</taxon>
        <taxon>Bacillati</taxon>
        <taxon>Actinomycetota</taxon>
        <taxon>Actinomycetes</taxon>
        <taxon>Micrococcales</taxon>
        <taxon>Cellulomonadaceae</taxon>
        <taxon>Cellulomonas</taxon>
    </lineage>
</organism>
<feature type="domain" description="Ig-like" evidence="10">
    <location>
        <begin position="263"/>
        <end position="350"/>
    </location>
</feature>
<evidence type="ECO:0000256" key="1">
    <source>
        <dbReference type="ARBA" id="ARBA00004479"/>
    </source>
</evidence>
<accession>A0ABS3SCJ1</accession>
<feature type="domain" description="Ig-like" evidence="10">
    <location>
        <begin position="171"/>
        <end position="257"/>
    </location>
</feature>
<evidence type="ECO:0000259" key="11">
    <source>
        <dbReference type="PROSITE" id="PS51829"/>
    </source>
</evidence>
<comment type="caution">
    <text evidence="12">The sequence shown here is derived from an EMBL/GenBank/DDBJ whole genome shotgun (WGS) entry which is preliminary data.</text>
</comment>
<evidence type="ECO:0000256" key="2">
    <source>
        <dbReference type="ARBA" id="ARBA00022670"/>
    </source>
</evidence>
<dbReference type="Gene3D" id="2.60.40.10">
    <property type="entry name" value="Immunoglobulins"/>
    <property type="match status" value="4"/>
</dbReference>
<dbReference type="Pfam" id="PF07679">
    <property type="entry name" value="I-set"/>
    <property type="match status" value="2"/>
</dbReference>
<name>A0ABS3SCJ1_9CELL</name>
<keyword evidence="8" id="KW-0812">Transmembrane</keyword>
<keyword evidence="5" id="KW-1015">Disulfide bond</keyword>
<evidence type="ECO:0000256" key="4">
    <source>
        <dbReference type="ARBA" id="ARBA00023136"/>
    </source>
</evidence>
<protein>
    <recommendedName>
        <fullName evidence="14">Ig-like domain-containing protein</fullName>
    </recommendedName>
</protein>
<evidence type="ECO:0000313" key="13">
    <source>
        <dbReference type="Proteomes" id="UP000678317"/>
    </source>
</evidence>
<feature type="domain" description="P/Homo B" evidence="11">
    <location>
        <begin position="39"/>
        <end position="177"/>
    </location>
</feature>
<proteinExistence type="predicted"/>
<dbReference type="InterPro" id="IPR007110">
    <property type="entry name" value="Ig-like_dom"/>
</dbReference>
<evidence type="ECO:0000256" key="8">
    <source>
        <dbReference type="SAM" id="Phobius"/>
    </source>
</evidence>
<dbReference type="RefSeq" id="WP_208288111.1">
    <property type="nucleotide sequence ID" value="NZ_CP074404.1"/>
</dbReference>
<evidence type="ECO:0000259" key="10">
    <source>
        <dbReference type="PROSITE" id="PS50835"/>
    </source>
</evidence>
<dbReference type="InterPro" id="IPR036179">
    <property type="entry name" value="Ig-like_dom_sf"/>
</dbReference>
<dbReference type="InterPro" id="IPR013783">
    <property type="entry name" value="Ig-like_fold"/>
</dbReference>
<dbReference type="InterPro" id="IPR002884">
    <property type="entry name" value="P_dom"/>
</dbReference>
<keyword evidence="6" id="KW-0325">Glycoprotein</keyword>
<evidence type="ECO:0000256" key="5">
    <source>
        <dbReference type="ARBA" id="ARBA00023157"/>
    </source>
</evidence>
<feature type="transmembrane region" description="Helical" evidence="8">
    <location>
        <begin position="562"/>
        <end position="581"/>
    </location>
</feature>
<keyword evidence="2" id="KW-0645">Protease</keyword>
<evidence type="ECO:0000256" key="3">
    <source>
        <dbReference type="ARBA" id="ARBA00022801"/>
    </source>
</evidence>
<dbReference type="InterPro" id="IPR013098">
    <property type="entry name" value="Ig_I-set"/>
</dbReference>
<keyword evidence="3" id="KW-0378">Hydrolase</keyword>
<evidence type="ECO:0000256" key="7">
    <source>
        <dbReference type="ARBA" id="ARBA00023319"/>
    </source>
</evidence>
<feature type="domain" description="Ig-like" evidence="10">
    <location>
        <begin position="356"/>
        <end position="442"/>
    </location>
</feature>
<gene>
    <name evidence="12" type="ORF">J4035_00180</name>
</gene>
<dbReference type="SMART" id="SM00409">
    <property type="entry name" value="IG"/>
    <property type="match status" value="4"/>
</dbReference>
<dbReference type="Proteomes" id="UP000678317">
    <property type="component" value="Unassembled WGS sequence"/>
</dbReference>
<keyword evidence="8" id="KW-1133">Transmembrane helix</keyword>
<keyword evidence="4 8" id="KW-0472">Membrane</keyword>
<dbReference type="InterPro" id="IPR003599">
    <property type="entry name" value="Ig_sub"/>
</dbReference>
<dbReference type="EMBL" id="JAGFBM010000001">
    <property type="protein sequence ID" value="MBO3083044.1"/>
    <property type="molecule type" value="Genomic_DNA"/>
</dbReference>
<dbReference type="SUPFAM" id="SSF48726">
    <property type="entry name" value="Immunoglobulin"/>
    <property type="match status" value="4"/>
</dbReference>
<feature type="signal peptide" evidence="9">
    <location>
        <begin position="1"/>
        <end position="44"/>
    </location>
</feature>
<keyword evidence="13" id="KW-1185">Reference proteome</keyword>
<keyword evidence="9" id="KW-0732">Signal</keyword>